<dbReference type="Gene3D" id="3.30.1330.30">
    <property type="match status" value="1"/>
</dbReference>
<dbReference type="GO" id="GO:1990904">
    <property type="term" value="C:ribonucleoprotein complex"/>
    <property type="evidence" value="ECO:0007669"/>
    <property type="project" value="UniProtKB-KW"/>
</dbReference>
<proteinExistence type="inferred from homology"/>
<dbReference type="GO" id="GO:0003735">
    <property type="term" value="F:structural constituent of ribosome"/>
    <property type="evidence" value="ECO:0007669"/>
    <property type="project" value="InterPro"/>
</dbReference>
<comment type="similarity">
    <text evidence="1 4">Belongs to the eukaryotic ribosomal protein eS12 family.</text>
</comment>
<comment type="caution">
    <text evidence="6">The sequence shown here is derived from an EMBL/GenBank/DDBJ whole genome shotgun (WGS) entry which is preliminary data.</text>
</comment>
<gene>
    <name evidence="6" type="ORF">BdWA1_002535</name>
</gene>
<evidence type="ECO:0000313" key="7">
    <source>
        <dbReference type="Proteomes" id="UP001214638"/>
    </source>
</evidence>
<dbReference type="GO" id="GO:0005840">
    <property type="term" value="C:ribosome"/>
    <property type="evidence" value="ECO:0007669"/>
    <property type="project" value="UniProtKB-KW"/>
</dbReference>
<dbReference type="InterPro" id="IPR000530">
    <property type="entry name" value="Ribosomal_eS12"/>
</dbReference>
<dbReference type="AlphaFoldDB" id="A0AAD9PJG4"/>
<evidence type="ECO:0000259" key="5">
    <source>
        <dbReference type="Pfam" id="PF01248"/>
    </source>
</evidence>
<evidence type="ECO:0000256" key="4">
    <source>
        <dbReference type="RuleBase" id="RU000670"/>
    </source>
</evidence>
<keyword evidence="3 4" id="KW-0687">Ribonucleoprotein</keyword>
<evidence type="ECO:0000313" key="6">
    <source>
        <dbReference type="EMBL" id="KAK2195937.1"/>
    </source>
</evidence>
<reference evidence="6" key="1">
    <citation type="journal article" date="2023" name="Nat. Microbiol.">
        <title>Babesia duncani multi-omics identifies virulence factors and drug targets.</title>
        <authorList>
            <person name="Singh P."/>
            <person name="Lonardi S."/>
            <person name="Liang Q."/>
            <person name="Vydyam P."/>
            <person name="Khabirova E."/>
            <person name="Fang T."/>
            <person name="Gihaz S."/>
            <person name="Thekkiniath J."/>
            <person name="Munshi M."/>
            <person name="Abel S."/>
            <person name="Ciampossin L."/>
            <person name="Batugedara G."/>
            <person name="Gupta M."/>
            <person name="Lu X.M."/>
            <person name="Lenz T."/>
            <person name="Chakravarty S."/>
            <person name="Cornillot E."/>
            <person name="Hu Y."/>
            <person name="Ma W."/>
            <person name="Gonzalez L.M."/>
            <person name="Sanchez S."/>
            <person name="Estrada K."/>
            <person name="Sanchez-Flores A."/>
            <person name="Montero E."/>
            <person name="Harb O.S."/>
            <person name="Le Roch K.G."/>
            <person name="Mamoun C.B."/>
        </authorList>
    </citation>
    <scope>NUCLEOTIDE SEQUENCE</scope>
    <source>
        <strain evidence="6">WA1</strain>
    </source>
</reference>
<evidence type="ECO:0000256" key="2">
    <source>
        <dbReference type="ARBA" id="ARBA00022980"/>
    </source>
</evidence>
<organism evidence="6 7">
    <name type="scientific">Babesia duncani</name>
    <dbReference type="NCBI Taxonomy" id="323732"/>
    <lineage>
        <taxon>Eukaryota</taxon>
        <taxon>Sar</taxon>
        <taxon>Alveolata</taxon>
        <taxon>Apicomplexa</taxon>
        <taxon>Aconoidasida</taxon>
        <taxon>Piroplasmida</taxon>
        <taxon>Babesiidae</taxon>
        <taxon>Babesia</taxon>
    </lineage>
</organism>
<dbReference type="Proteomes" id="UP001214638">
    <property type="component" value="Unassembled WGS sequence"/>
</dbReference>
<accession>A0AAD9PJG4</accession>
<dbReference type="GO" id="GO:0006412">
    <property type="term" value="P:translation"/>
    <property type="evidence" value="ECO:0007669"/>
    <property type="project" value="InterPro"/>
</dbReference>
<evidence type="ECO:0000256" key="1">
    <source>
        <dbReference type="ARBA" id="ARBA00005824"/>
    </source>
</evidence>
<dbReference type="PANTHER" id="PTHR11843">
    <property type="entry name" value="40S RIBOSOMAL PROTEIN S12"/>
    <property type="match status" value="1"/>
</dbReference>
<dbReference type="InterPro" id="IPR004038">
    <property type="entry name" value="Ribosomal_eL8/eL30/eS12/Gad45"/>
</dbReference>
<dbReference type="EMBL" id="JALLKP010000003">
    <property type="protein sequence ID" value="KAK2195937.1"/>
    <property type="molecule type" value="Genomic_DNA"/>
</dbReference>
<keyword evidence="2 4" id="KW-0689">Ribosomal protein</keyword>
<dbReference type="KEGG" id="bdw:94336832"/>
<sequence>MVDEVETEAGNDVEQLSELSSGIKEVMELAAAHGSLVRGLHQVAKALDSKKAQMCFLASECSEPAYVKLVQALCKEQGIPLIEADCDSRTLGLWAGLCKYDIAGKPRRIVGATSVAILDFGQESQALQMLQSHAKKG</sequence>
<dbReference type="InterPro" id="IPR029064">
    <property type="entry name" value="Ribosomal_eL30-like_sf"/>
</dbReference>
<name>A0AAD9PJG4_9APIC</name>
<feature type="domain" description="Ribosomal protein eL8/eL30/eS12/Gadd45" evidence="5">
    <location>
        <begin position="23"/>
        <end position="102"/>
    </location>
</feature>
<dbReference type="RefSeq" id="XP_067802779.1">
    <property type="nucleotide sequence ID" value="XM_067947557.1"/>
</dbReference>
<dbReference type="GeneID" id="94336832"/>
<dbReference type="Pfam" id="PF01248">
    <property type="entry name" value="Ribosomal_L7Ae"/>
    <property type="match status" value="1"/>
</dbReference>
<dbReference type="SUPFAM" id="SSF55315">
    <property type="entry name" value="L30e-like"/>
    <property type="match status" value="1"/>
</dbReference>
<keyword evidence="7" id="KW-1185">Reference proteome</keyword>
<dbReference type="PRINTS" id="PR00972">
    <property type="entry name" value="RIBSOMALS12E"/>
</dbReference>
<protein>
    <recommendedName>
        <fullName evidence="4">40S ribosomal protein S12</fullName>
    </recommendedName>
</protein>
<evidence type="ECO:0000256" key="3">
    <source>
        <dbReference type="ARBA" id="ARBA00023274"/>
    </source>
</evidence>